<feature type="domain" description="SPW repeat-containing integral membrane" evidence="2">
    <location>
        <begin position="16"/>
        <end position="109"/>
    </location>
</feature>
<proteinExistence type="predicted"/>
<gene>
    <name evidence="3" type="ORF">SAMN02745126_01778</name>
</gene>
<keyword evidence="4" id="KW-1185">Reference proteome</keyword>
<feature type="transmembrane region" description="Helical" evidence="1">
    <location>
        <begin position="95"/>
        <end position="114"/>
    </location>
</feature>
<dbReference type="Pfam" id="PF03779">
    <property type="entry name" value="SPW"/>
    <property type="match status" value="1"/>
</dbReference>
<protein>
    <submittedName>
        <fullName evidence="3">SPW repeat-containing protein</fullName>
    </submittedName>
</protein>
<name>A0A1T4LY87_9HYPH</name>
<dbReference type="OrthoDB" id="166183at2"/>
<dbReference type="AlphaFoldDB" id="A0A1T4LY87"/>
<evidence type="ECO:0000256" key="1">
    <source>
        <dbReference type="SAM" id="Phobius"/>
    </source>
</evidence>
<feature type="transmembrane region" description="Helical" evidence="1">
    <location>
        <begin position="14"/>
        <end position="33"/>
    </location>
</feature>
<organism evidence="3 4">
    <name type="scientific">Enhydrobacter aerosaccus</name>
    <dbReference type="NCBI Taxonomy" id="225324"/>
    <lineage>
        <taxon>Bacteria</taxon>
        <taxon>Pseudomonadati</taxon>
        <taxon>Pseudomonadota</taxon>
        <taxon>Alphaproteobacteria</taxon>
        <taxon>Hyphomicrobiales</taxon>
        <taxon>Enhydrobacter</taxon>
    </lineage>
</organism>
<evidence type="ECO:0000313" key="4">
    <source>
        <dbReference type="Proteomes" id="UP000190092"/>
    </source>
</evidence>
<dbReference type="InterPro" id="IPR005530">
    <property type="entry name" value="SPW"/>
</dbReference>
<keyword evidence="1" id="KW-0472">Membrane</keyword>
<evidence type="ECO:0000259" key="2">
    <source>
        <dbReference type="Pfam" id="PF03779"/>
    </source>
</evidence>
<reference evidence="4" key="1">
    <citation type="submission" date="2017-02" db="EMBL/GenBank/DDBJ databases">
        <authorList>
            <person name="Varghese N."/>
            <person name="Submissions S."/>
        </authorList>
    </citation>
    <scope>NUCLEOTIDE SEQUENCE [LARGE SCALE GENOMIC DNA]</scope>
    <source>
        <strain evidence="4">ATCC 27094</strain>
    </source>
</reference>
<feature type="transmembrane region" description="Helical" evidence="1">
    <location>
        <begin position="45"/>
        <end position="63"/>
    </location>
</feature>
<evidence type="ECO:0000313" key="3">
    <source>
        <dbReference type="EMBL" id="SJZ59625.1"/>
    </source>
</evidence>
<sequence>MFDRLTTLNTKENVIDIANVVLGVCLALAPWALNFTTDATAAWNAWIIGAAITLVALGALVAFTQWEEWINLALGVWAVIAPWVAAFSENAAARGVHLAVGIAVAVLAAARLWFVHRNPPRVTA</sequence>
<dbReference type="Proteomes" id="UP000190092">
    <property type="component" value="Unassembled WGS sequence"/>
</dbReference>
<dbReference type="EMBL" id="FUWJ01000001">
    <property type="protein sequence ID" value="SJZ59625.1"/>
    <property type="molecule type" value="Genomic_DNA"/>
</dbReference>
<dbReference type="RefSeq" id="WP_085933368.1">
    <property type="nucleotide sequence ID" value="NZ_FUWJ01000001.1"/>
</dbReference>
<accession>A0A1T4LY87</accession>
<dbReference type="STRING" id="225324.SAMN02745126_01778"/>
<keyword evidence="1" id="KW-1133">Transmembrane helix</keyword>
<keyword evidence="1" id="KW-0812">Transmembrane</keyword>
<feature type="transmembrane region" description="Helical" evidence="1">
    <location>
        <begin position="69"/>
        <end position="88"/>
    </location>
</feature>